<dbReference type="RefSeq" id="WP_026088408.1">
    <property type="nucleotide sequence ID" value="NZ_FMZQ01000002.1"/>
</dbReference>
<gene>
    <name evidence="1" type="ORF">SAMN05216576_1023</name>
</gene>
<keyword evidence="2" id="KW-1185">Reference proteome</keyword>
<name>A0A1G6KEM0_9GAMM</name>
<sequence>MHRTAHFLLAAAAVPLLLAGCARSSGEQDARVTEQWLGRWNGPEGTYLDISGTPADYRLTIANLDGPRRFVGRAQGAKIVFVRDGVVESISATDGEATGMKWLLDKQNCLTVRSGEGYCRD</sequence>
<reference evidence="2" key="1">
    <citation type="submission" date="2016-10" db="EMBL/GenBank/DDBJ databases">
        <authorList>
            <person name="Varghese N."/>
            <person name="Submissions S."/>
        </authorList>
    </citation>
    <scope>NUCLEOTIDE SEQUENCE [LARGE SCALE GENOMIC DNA]</scope>
    <source>
        <strain evidence="2">DSM 26382</strain>
    </source>
</reference>
<dbReference type="PROSITE" id="PS51257">
    <property type="entry name" value="PROKAR_LIPOPROTEIN"/>
    <property type="match status" value="1"/>
</dbReference>
<evidence type="ECO:0000313" key="1">
    <source>
        <dbReference type="EMBL" id="SDC29529.1"/>
    </source>
</evidence>
<protein>
    <submittedName>
        <fullName evidence="1">Uncharacterized protein</fullName>
    </submittedName>
</protein>
<proteinExistence type="predicted"/>
<dbReference type="Proteomes" id="UP000199467">
    <property type="component" value="Unassembled WGS sequence"/>
</dbReference>
<evidence type="ECO:0000313" key="2">
    <source>
        <dbReference type="Proteomes" id="UP000199467"/>
    </source>
</evidence>
<dbReference type="EMBL" id="FMZQ01000002">
    <property type="protein sequence ID" value="SDC29529.1"/>
    <property type="molecule type" value="Genomic_DNA"/>
</dbReference>
<organism evidence="1 2">
    <name type="scientific">Ectopseudomonas chengduensis</name>
    <dbReference type="NCBI Taxonomy" id="489632"/>
    <lineage>
        <taxon>Bacteria</taxon>
        <taxon>Pseudomonadati</taxon>
        <taxon>Pseudomonadota</taxon>
        <taxon>Gammaproteobacteria</taxon>
        <taxon>Pseudomonadales</taxon>
        <taxon>Pseudomonadaceae</taxon>
        <taxon>Ectopseudomonas</taxon>
    </lineage>
</organism>
<accession>A0A1G6KEM0</accession>
<dbReference type="AlphaFoldDB" id="A0A1G6KEM0"/>
<dbReference type="GeneID" id="83643073"/>